<gene>
    <name evidence="1" type="ORF">SRM_p84055</name>
</gene>
<dbReference type="HOGENOM" id="CLU_2261845_0_0_10"/>
<keyword evidence="1" id="KW-0614">Plasmid</keyword>
<sequence>MHYRPTQCYPAYCEGNWCLRSPCLSTFQHRHRDRYEGGLLCTACLVLAAADCMGDVMYYLLLDCTCSIPGVNDTPLNAEPDRASASVLVHATILLCQHLGGRE</sequence>
<geneLocation type="plasmid" evidence="1 2">
    <name>pSR84</name>
</geneLocation>
<dbReference type="KEGG" id="srm:SRM_p84055"/>
<accession>D6CW32</accession>
<organism evidence="1 2">
    <name type="scientific">Salinibacter ruber (strain M8)</name>
    <dbReference type="NCBI Taxonomy" id="761659"/>
    <lineage>
        <taxon>Bacteria</taxon>
        <taxon>Pseudomonadati</taxon>
        <taxon>Rhodothermota</taxon>
        <taxon>Rhodothermia</taxon>
        <taxon>Rhodothermales</taxon>
        <taxon>Salinibacteraceae</taxon>
        <taxon>Salinibacter</taxon>
    </lineage>
</organism>
<dbReference type="AlphaFoldDB" id="D6CW32"/>
<dbReference type="EMBL" id="FP565813">
    <property type="protein sequence ID" value="CBH22861.1"/>
    <property type="molecule type" value="Genomic_DNA"/>
</dbReference>
<protein>
    <submittedName>
        <fullName evidence="1">Uncharacterized protein</fullName>
    </submittedName>
</protein>
<reference evidence="1 2" key="1">
    <citation type="journal article" date="2010" name="ISME J.">
        <title>Fine-scale evolution: genomic, phenotypic and ecological differentiation in two coexisting Salinibacter ruber strains.</title>
        <authorList>
            <person name="Pena A."/>
            <person name="Teeling H."/>
            <person name="Huerta-Cepas J."/>
            <person name="Santos F."/>
            <person name="Yarza P."/>
            <person name="Brito-Echeverria J."/>
            <person name="Lucio M."/>
            <person name="Schmitt-Kopplin P."/>
            <person name="Meseguer I."/>
            <person name="Schenowitz C."/>
            <person name="Dossat C."/>
            <person name="Barbe V."/>
            <person name="Dopazo J."/>
            <person name="Rossello-Mora R."/>
            <person name="Schuler M."/>
            <person name="Glockner F.O."/>
            <person name="Amann R."/>
            <person name="Gabaldon T."/>
            <person name="Anton J."/>
        </authorList>
    </citation>
    <scope>NUCLEOTIDE SEQUENCE [LARGE SCALE GENOMIC DNA]</scope>
    <source>
        <strain evidence="1 2">M8</strain>
        <plasmid evidence="2">pSR84</plasmid>
    </source>
</reference>
<reference evidence="2" key="2">
    <citation type="submission" date="2010-04" db="EMBL/GenBank/DDBJ databases">
        <title>Genome sequence of Salinibacter ruber M8.</title>
        <authorList>
            <consortium name="Genoscope"/>
        </authorList>
    </citation>
    <scope>NUCLEOTIDE SEQUENCE [LARGE SCALE GENOMIC DNA]</scope>
    <source>
        <strain evidence="2">M8</strain>
        <plasmid evidence="2">pSR84</plasmid>
    </source>
</reference>
<evidence type="ECO:0000313" key="1">
    <source>
        <dbReference type="EMBL" id="CBH22861.1"/>
    </source>
</evidence>
<name>D6CW32_SALRM</name>
<dbReference type="Proteomes" id="UP000000933">
    <property type="component" value="Plasmid pSR84"/>
</dbReference>
<proteinExistence type="predicted"/>
<evidence type="ECO:0000313" key="2">
    <source>
        <dbReference type="Proteomes" id="UP000000933"/>
    </source>
</evidence>